<feature type="site" description="Interacts with free ubiquitin" evidence="9">
    <location>
        <position position="293"/>
    </location>
</feature>
<evidence type="ECO:0000256" key="6">
    <source>
        <dbReference type="ARBA" id="ARBA00022807"/>
    </source>
</evidence>
<protein>
    <recommendedName>
        <fullName evidence="7">Ubiquitin thioesterase</fullName>
        <ecNumber evidence="7">3.4.19.12</ecNumber>
    </recommendedName>
</protein>
<comment type="caution">
    <text evidence="11">The sequence shown here is derived from an EMBL/GenBank/DDBJ whole genome shotgun (WGS) entry which is preliminary data.</text>
</comment>
<dbReference type="InterPro" id="IPR003323">
    <property type="entry name" value="OTU_dom"/>
</dbReference>
<dbReference type="Pfam" id="PF10275">
    <property type="entry name" value="Peptidase_C65"/>
    <property type="match status" value="1"/>
</dbReference>
<keyword evidence="5 7" id="KW-0378">Hydrolase</keyword>
<dbReference type="EMBL" id="CAJHJT010000012">
    <property type="protein sequence ID" value="CAD6997056.1"/>
    <property type="molecule type" value="Genomic_DNA"/>
</dbReference>
<feature type="active site" evidence="8">
    <location>
        <position position="116"/>
    </location>
</feature>
<feature type="active site" evidence="8">
    <location>
        <position position="297"/>
    </location>
</feature>
<dbReference type="PANTHER" id="PTHR12931:SF15">
    <property type="entry name" value="UBIQUITIN THIOESTERASE OTUBAIN-LIKE"/>
    <property type="match status" value="1"/>
</dbReference>
<evidence type="ECO:0000313" key="12">
    <source>
        <dbReference type="Proteomes" id="UP000606786"/>
    </source>
</evidence>
<feature type="site" description="Interacts with free ubiquitin" evidence="9">
    <location>
        <position position="254"/>
    </location>
</feature>
<dbReference type="InterPro" id="IPR016615">
    <property type="entry name" value="Otubain"/>
</dbReference>
<evidence type="ECO:0000313" key="11">
    <source>
        <dbReference type="EMBL" id="CAD6997056.1"/>
    </source>
</evidence>
<dbReference type="GO" id="GO:0043130">
    <property type="term" value="F:ubiquitin binding"/>
    <property type="evidence" value="ECO:0007669"/>
    <property type="project" value="UniProtKB-UniRule"/>
</dbReference>
<feature type="site" description="Interacts with free ubiquitin" evidence="9">
    <location>
        <position position="298"/>
    </location>
</feature>
<dbReference type="InterPro" id="IPR038765">
    <property type="entry name" value="Papain-like_cys_pep_sf"/>
</dbReference>
<evidence type="ECO:0000256" key="9">
    <source>
        <dbReference type="PIRSR" id="PIRSR013503-2"/>
    </source>
</evidence>
<feature type="active site" description="Nucleophile" evidence="8">
    <location>
        <position position="119"/>
    </location>
</feature>
<dbReference type="GO" id="GO:0004843">
    <property type="term" value="F:cysteine-type deubiquitinase activity"/>
    <property type="evidence" value="ECO:0007669"/>
    <property type="project" value="UniProtKB-UniRule"/>
</dbReference>
<sequence length="304" mass="35428">MDKVEQNDNTNRDELIMQQQREIEKEVCAQIKPQSSYRLCEIKVLATKNRSPSIEKKETNNLELLLFLQISDSIPLVSEQLPITCLNAEYLGDDVFTAKIQDLAGKYKFLRRTRPDGNCFFRAFAYAYLEHLIFNKDEYIRFKDLADKSKDKLVQLGFPSFTLEDFHDTFMEVVKRVDPSTGTPEIVCDELHKVFNEQGYSDYVVVYLRLLTSGKLQEEADFYQNFIEGNFTIEEFRHQEVEPMYKESDHIHIIALCTALGVGVRVEYMDRGDTQVKAHDFPEGSTPKVFLIYRPGHYDILYPK</sequence>
<dbReference type="Gene3D" id="1.20.1300.20">
    <property type="entry name" value="Peptidase C65 Otubain, subdomain 2"/>
    <property type="match status" value="1"/>
</dbReference>
<feature type="domain" description="OTU" evidence="10">
    <location>
        <begin position="108"/>
        <end position="304"/>
    </location>
</feature>
<dbReference type="GO" id="GO:0006508">
    <property type="term" value="P:proteolysis"/>
    <property type="evidence" value="ECO:0007669"/>
    <property type="project" value="UniProtKB-KW"/>
</dbReference>
<dbReference type="InterPro" id="IPR042467">
    <property type="entry name" value="Peptidase_C65_otubain_sub2"/>
</dbReference>
<proteinExistence type="inferred from homology"/>
<name>A0A811UGE2_CERCA</name>
<evidence type="ECO:0000259" key="10">
    <source>
        <dbReference type="PROSITE" id="PS50802"/>
    </source>
</evidence>
<dbReference type="GO" id="GO:0005634">
    <property type="term" value="C:nucleus"/>
    <property type="evidence" value="ECO:0007669"/>
    <property type="project" value="TreeGrafter"/>
</dbReference>
<dbReference type="Gene3D" id="3.30.200.60">
    <property type="entry name" value="Peptidase C65 Otubain, subdomain 1"/>
    <property type="match status" value="1"/>
</dbReference>
<evidence type="ECO:0000256" key="5">
    <source>
        <dbReference type="ARBA" id="ARBA00022801"/>
    </source>
</evidence>
<evidence type="ECO:0000256" key="2">
    <source>
        <dbReference type="ARBA" id="ARBA00006579"/>
    </source>
</evidence>
<dbReference type="PIRSF" id="PIRSF013503">
    <property type="entry name" value="Ubiquitin_thioesterase_Otubain"/>
    <property type="match status" value="1"/>
</dbReference>
<dbReference type="PROSITE" id="PS50802">
    <property type="entry name" value="OTU"/>
    <property type="match status" value="1"/>
</dbReference>
<dbReference type="AlphaFoldDB" id="A0A811UGE2"/>
<accession>A0A811UGE2</accession>
<dbReference type="OrthoDB" id="18915at2759"/>
<organism evidence="11 12">
    <name type="scientific">Ceratitis capitata</name>
    <name type="common">Mediterranean fruit fly</name>
    <name type="synonym">Tephritis capitata</name>
    <dbReference type="NCBI Taxonomy" id="7213"/>
    <lineage>
        <taxon>Eukaryota</taxon>
        <taxon>Metazoa</taxon>
        <taxon>Ecdysozoa</taxon>
        <taxon>Arthropoda</taxon>
        <taxon>Hexapoda</taxon>
        <taxon>Insecta</taxon>
        <taxon>Pterygota</taxon>
        <taxon>Neoptera</taxon>
        <taxon>Endopterygota</taxon>
        <taxon>Diptera</taxon>
        <taxon>Brachycera</taxon>
        <taxon>Muscomorpha</taxon>
        <taxon>Tephritoidea</taxon>
        <taxon>Tephritidae</taxon>
        <taxon>Ceratitis</taxon>
        <taxon>Ceratitis</taxon>
    </lineage>
</organism>
<dbReference type="Proteomes" id="UP000606786">
    <property type="component" value="Unassembled WGS sequence"/>
</dbReference>
<feature type="site" description="Interacts with free ubiquitin" evidence="9">
    <location>
        <position position="268"/>
    </location>
</feature>
<dbReference type="GO" id="GO:0071108">
    <property type="term" value="P:protein K48-linked deubiquitination"/>
    <property type="evidence" value="ECO:0007669"/>
    <property type="project" value="TreeGrafter"/>
</dbReference>
<keyword evidence="4 7" id="KW-0833">Ubl conjugation pathway</keyword>
<evidence type="ECO:0000256" key="4">
    <source>
        <dbReference type="ARBA" id="ARBA00022786"/>
    </source>
</evidence>
<dbReference type="InterPro" id="IPR042468">
    <property type="entry name" value="Peptidase_C65_otubain_sub1"/>
</dbReference>
<gene>
    <name evidence="11" type="ORF">CCAP1982_LOCUS5710</name>
</gene>
<dbReference type="FunFam" id="1.20.1300.20:FF:000001">
    <property type="entry name" value="Ubiquitin thioesterase OTUB1"/>
    <property type="match status" value="1"/>
</dbReference>
<dbReference type="EC" id="3.4.19.12" evidence="7"/>
<comment type="catalytic activity">
    <reaction evidence="1 7">
        <text>Thiol-dependent hydrolysis of ester, thioester, amide, peptide and isopeptide bonds formed by the C-terminal Gly of ubiquitin (a 76-residue protein attached to proteins as an intracellular targeting signal).</text>
        <dbReference type="EC" id="3.4.19.12"/>
    </reaction>
</comment>
<dbReference type="CDD" id="cd22763">
    <property type="entry name" value="OTUB1"/>
    <property type="match status" value="1"/>
</dbReference>
<dbReference type="PANTHER" id="PTHR12931">
    <property type="entry name" value="UBIQUITIN THIOLESTERASE PROTEIN OTUB"/>
    <property type="match status" value="1"/>
</dbReference>
<keyword evidence="3 7" id="KW-0645">Protease</keyword>
<evidence type="ECO:0000256" key="3">
    <source>
        <dbReference type="ARBA" id="ARBA00022670"/>
    </source>
</evidence>
<dbReference type="SUPFAM" id="SSF54001">
    <property type="entry name" value="Cysteine proteinases"/>
    <property type="match status" value="1"/>
</dbReference>
<keyword evidence="6 7" id="KW-0788">Thiol protease</keyword>
<evidence type="ECO:0000256" key="8">
    <source>
        <dbReference type="PIRSR" id="PIRSR013503-1"/>
    </source>
</evidence>
<comment type="similarity">
    <text evidence="2 7">Belongs to the peptidase C65 family.</text>
</comment>
<keyword evidence="12" id="KW-1185">Reference proteome</keyword>
<reference evidence="11" key="1">
    <citation type="submission" date="2020-11" db="EMBL/GenBank/DDBJ databases">
        <authorList>
            <person name="Whitehead M."/>
        </authorList>
    </citation>
    <scope>NUCLEOTIDE SEQUENCE</scope>
    <source>
        <strain evidence="11">EGII</strain>
    </source>
</reference>
<evidence type="ECO:0000256" key="1">
    <source>
        <dbReference type="ARBA" id="ARBA00000707"/>
    </source>
</evidence>
<feature type="site" description="Interacts with free ubiquitin" evidence="9">
    <location>
        <position position="270"/>
    </location>
</feature>
<dbReference type="InterPro" id="IPR019400">
    <property type="entry name" value="Peptidase_C65_otubain"/>
</dbReference>
<evidence type="ECO:0000256" key="7">
    <source>
        <dbReference type="PIRNR" id="PIRNR013503"/>
    </source>
</evidence>